<dbReference type="Proteomes" id="UP000244523">
    <property type="component" value="Unassembled WGS sequence"/>
</dbReference>
<evidence type="ECO:0000313" key="2">
    <source>
        <dbReference type="EMBL" id="PUB16204.1"/>
    </source>
</evidence>
<gene>
    <name evidence="2" type="ORF">C8N45_10357</name>
</gene>
<accession>A0A2T6KJR1</accession>
<keyword evidence="3" id="KW-1185">Reference proteome</keyword>
<protein>
    <submittedName>
        <fullName evidence="2">Uncharacterized protein</fullName>
    </submittedName>
</protein>
<dbReference type="EMBL" id="QBUD01000003">
    <property type="protein sequence ID" value="PUB16204.1"/>
    <property type="molecule type" value="Genomic_DNA"/>
</dbReference>
<feature type="transmembrane region" description="Helical" evidence="1">
    <location>
        <begin position="22"/>
        <end position="41"/>
    </location>
</feature>
<proteinExistence type="predicted"/>
<keyword evidence="1" id="KW-1133">Transmembrane helix</keyword>
<dbReference type="AlphaFoldDB" id="A0A2T6KJR1"/>
<evidence type="ECO:0000313" key="3">
    <source>
        <dbReference type="Proteomes" id="UP000244523"/>
    </source>
</evidence>
<keyword evidence="1" id="KW-0812">Transmembrane</keyword>
<keyword evidence="1" id="KW-0472">Membrane</keyword>
<comment type="caution">
    <text evidence="2">The sequence shown here is derived from an EMBL/GenBank/DDBJ whole genome shotgun (WGS) entry which is preliminary data.</text>
</comment>
<sequence length="81" mass="8910">MNSAGNIERGERARIPDDYERLATVVAATAMLFVATIGLQFTQMKTFQQAQWQLKDLSDRNCESAKLAQAASDAKSCSSPR</sequence>
<evidence type="ECO:0000256" key="1">
    <source>
        <dbReference type="SAM" id="Phobius"/>
    </source>
</evidence>
<name>A0A2T6KJR1_9RHOB</name>
<reference evidence="2 3" key="1">
    <citation type="submission" date="2018-04" db="EMBL/GenBank/DDBJ databases">
        <title>Genomic Encyclopedia of Archaeal and Bacterial Type Strains, Phase II (KMG-II): from individual species to whole genera.</title>
        <authorList>
            <person name="Goeker M."/>
        </authorList>
    </citation>
    <scope>NUCLEOTIDE SEQUENCE [LARGE SCALE GENOMIC DNA]</scope>
    <source>
        <strain evidence="2 3">DSM 29955</strain>
    </source>
</reference>
<dbReference type="RefSeq" id="WP_108385825.1">
    <property type="nucleotide sequence ID" value="NZ_QBUD01000003.1"/>
</dbReference>
<organism evidence="2 3">
    <name type="scientific">Yoonia sediminilitoris</name>
    <dbReference type="NCBI Taxonomy" id="1286148"/>
    <lineage>
        <taxon>Bacteria</taxon>
        <taxon>Pseudomonadati</taxon>
        <taxon>Pseudomonadota</taxon>
        <taxon>Alphaproteobacteria</taxon>
        <taxon>Rhodobacterales</taxon>
        <taxon>Paracoccaceae</taxon>
        <taxon>Yoonia</taxon>
    </lineage>
</organism>